<evidence type="ECO:0000256" key="4">
    <source>
        <dbReference type="ARBA" id="ARBA00022741"/>
    </source>
</evidence>
<dbReference type="InterPro" id="IPR050591">
    <property type="entry name" value="GSK-3"/>
</dbReference>
<comment type="similarity">
    <text evidence="1">Belongs to the protein kinase superfamily. CMGC Ser/Thr protein kinase family. GSK-3 subfamily.</text>
</comment>
<dbReference type="Proteomes" id="UP000030758">
    <property type="component" value="Unassembled WGS sequence"/>
</dbReference>
<dbReference type="Proteomes" id="UP000030764">
    <property type="component" value="Unassembled WGS sequence"/>
</dbReference>
<dbReference type="GO" id="GO:0005737">
    <property type="term" value="C:cytoplasm"/>
    <property type="evidence" value="ECO:0007669"/>
    <property type="project" value="TreeGrafter"/>
</dbReference>
<evidence type="ECO:0000256" key="6">
    <source>
        <dbReference type="ARBA" id="ARBA00022840"/>
    </source>
</evidence>
<evidence type="ECO:0000256" key="2">
    <source>
        <dbReference type="ARBA" id="ARBA00022527"/>
    </source>
</evidence>
<dbReference type="InterPro" id="IPR008271">
    <property type="entry name" value="Ser/Thr_kinase_AS"/>
</dbReference>
<evidence type="ECO:0000256" key="5">
    <source>
        <dbReference type="ARBA" id="ARBA00022777"/>
    </source>
</evidence>
<evidence type="ECO:0000256" key="3">
    <source>
        <dbReference type="ARBA" id="ARBA00022679"/>
    </source>
</evidence>
<evidence type="ECO:0000256" key="8">
    <source>
        <dbReference type="SAM" id="MobiDB-lite"/>
    </source>
</evidence>
<sequence length="601" mass="68418">MSVVKKFLRSLRCIVSSVFTVSNPANVVMVEEDKLRMKRLILTRGSELGAGTYGIVTMVRDMKTRQYYAMKVSILNPNVHDREIELLVCLRHPNIIRLFGFYFRDSKKNPSTIIQNMLLECMPGDLFSLFAEQRQRGFRLSDLSIQAFCFQMFRGLAYLHDKKICHRDIKPTNILICRQTMKLKISDFGCAKENVSGEDSTSYMCSRYYRAPELVMGNTKYTESVDVWAAGCVLAECFTCSPIFPGRKDHQLGAICAILGNPPVNVLRILQPNLRRIRLKRRQAVTLPTVMGIPKDHLAILLLEQILLYEPLKRLTAWQVCAHDFFEELLEGNGISMKFKFTQSAMNNVKFSNSSTELWEWPRVLSVFKTLQIKSMPDNVREKLLAKKQCSQETGWHSVLEADKNEILQMKRKKASTVVQLVRSQALRRAANNQLAREKTQTISDAGTTMTTMDKDYSPAVFEERRSRDLESFSSVLRMSRNELDQRQKSTEYEMETPSTAGSTEYPEKEEEENEAEPPKANGGKSTSQFMCILKTPFDANTETSSDIDKLRKDRTKAEVQLGNYYSDGSVVPMTGTCRAVVGQVASESCLNGSEKKSSRR</sequence>
<dbReference type="FunFam" id="1.10.510.10:FF:000624">
    <property type="entry name" value="Mitogen-activated protein kinase"/>
    <property type="match status" value="1"/>
</dbReference>
<dbReference type="PROSITE" id="PS00107">
    <property type="entry name" value="PROTEIN_KINASE_ATP"/>
    <property type="match status" value="1"/>
</dbReference>
<name>A0A085MIQ4_9BILA</name>
<evidence type="ECO:0000256" key="7">
    <source>
        <dbReference type="PROSITE-ProRule" id="PRU10141"/>
    </source>
</evidence>
<evidence type="ECO:0000313" key="10">
    <source>
        <dbReference type="EMBL" id="KFD57100.1"/>
    </source>
</evidence>
<keyword evidence="2" id="KW-0723">Serine/threonine-protein kinase</keyword>
<dbReference type="GO" id="GO:0005524">
    <property type="term" value="F:ATP binding"/>
    <property type="evidence" value="ECO:0007669"/>
    <property type="project" value="UniProtKB-UniRule"/>
</dbReference>
<dbReference type="PANTHER" id="PTHR24057">
    <property type="entry name" value="GLYCOGEN SYNTHASE KINASE-3 ALPHA"/>
    <property type="match status" value="1"/>
</dbReference>
<feature type="non-terminal residue" evidence="10">
    <location>
        <position position="601"/>
    </location>
</feature>
<organism evidence="10 12">
    <name type="scientific">Trichuris suis</name>
    <name type="common">pig whipworm</name>
    <dbReference type="NCBI Taxonomy" id="68888"/>
    <lineage>
        <taxon>Eukaryota</taxon>
        <taxon>Metazoa</taxon>
        <taxon>Ecdysozoa</taxon>
        <taxon>Nematoda</taxon>
        <taxon>Enoplea</taxon>
        <taxon>Dorylaimia</taxon>
        <taxon>Trichinellida</taxon>
        <taxon>Trichuridae</taxon>
        <taxon>Trichuris</taxon>
    </lineage>
</organism>
<dbReference type="GO" id="GO:0005634">
    <property type="term" value="C:nucleus"/>
    <property type="evidence" value="ECO:0007669"/>
    <property type="project" value="TreeGrafter"/>
</dbReference>
<dbReference type="GO" id="GO:0030154">
    <property type="term" value="P:cell differentiation"/>
    <property type="evidence" value="ECO:0007669"/>
    <property type="project" value="TreeGrafter"/>
</dbReference>
<dbReference type="InterPro" id="IPR000719">
    <property type="entry name" value="Prot_kinase_dom"/>
</dbReference>
<dbReference type="SUPFAM" id="SSF56112">
    <property type="entry name" value="Protein kinase-like (PK-like)"/>
    <property type="match status" value="1"/>
</dbReference>
<dbReference type="InterPro" id="IPR017441">
    <property type="entry name" value="Protein_kinase_ATP_BS"/>
</dbReference>
<evidence type="ECO:0000313" key="12">
    <source>
        <dbReference type="Proteomes" id="UP000030764"/>
    </source>
</evidence>
<feature type="domain" description="Protein kinase" evidence="9">
    <location>
        <begin position="42"/>
        <end position="326"/>
    </location>
</feature>
<keyword evidence="12" id="KW-1185">Reference proteome</keyword>
<dbReference type="Gene3D" id="1.10.510.10">
    <property type="entry name" value="Transferase(Phosphotransferase) domain 1"/>
    <property type="match status" value="1"/>
</dbReference>
<dbReference type="GO" id="GO:0007165">
    <property type="term" value="P:signal transduction"/>
    <property type="evidence" value="ECO:0007669"/>
    <property type="project" value="TreeGrafter"/>
</dbReference>
<feature type="compositionally biased region" description="Polar residues" evidence="8">
    <location>
        <begin position="441"/>
        <end position="452"/>
    </location>
</feature>
<reference evidence="10 12" key="1">
    <citation type="journal article" date="2014" name="Nat. Genet.">
        <title>Genome and transcriptome of the porcine whipworm Trichuris suis.</title>
        <authorList>
            <person name="Jex A.R."/>
            <person name="Nejsum P."/>
            <person name="Schwarz E.M."/>
            <person name="Hu L."/>
            <person name="Young N.D."/>
            <person name="Hall R.S."/>
            <person name="Korhonen P.K."/>
            <person name="Liao S."/>
            <person name="Thamsborg S."/>
            <person name="Xia J."/>
            <person name="Xu P."/>
            <person name="Wang S."/>
            <person name="Scheerlinck J.P."/>
            <person name="Hofmann A."/>
            <person name="Sternberg P.W."/>
            <person name="Wang J."/>
            <person name="Gasser R.B."/>
        </authorList>
    </citation>
    <scope>NUCLEOTIDE SEQUENCE [LARGE SCALE GENOMIC DNA]</scope>
    <source>
        <strain evidence="11">DCEP-RM93F</strain>
        <strain evidence="10">DCEP-RM93M</strain>
    </source>
</reference>
<dbReference type="SMART" id="SM00220">
    <property type="entry name" value="S_TKc"/>
    <property type="match status" value="1"/>
</dbReference>
<dbReference type="PANTHER" id="PTHR24057:SF0">
    <property type="entry name" value="PROTEIN KINASE SHAGGY-RELATED"/>
    <property type="match status" value="1"/>
</dbReference>
<keyword evidence="5" id="KW-0418">Kinase</keyword>
<dbReference type="AlphaFoldDB" id="A0A085MIQ4"/>
<dbReference type="Pfam" id="PF00069">
    <property type="entry name" value="Pkinase"/>
    <property type="match status" value="1"/>
</dbReference>
<dbReference type="Gene3D" id="3.30.200.20">
    <property type="entry name" value="Phosphorylase Kinase, domain 1"/>
    <property type="match status" value="1"/>
</dbReference>
<dbReference type="PROSITE" id="PS50011">
    <property type="entry name" value="PROTEIN_KINASE_DOM"/>
    <property type="match status" value="1"/>
</dbReference>
<gene>
    <name evidence="10" type="ORF">M513_01985</name>
    <name evidence="11" type="ORF">M514_01985</name>
</gene>
<evidence type="ECO:0000259" key="9">
    <source>
        <dbReference type="PROSITE" id="PS50011"/>
    </source>
</evidence>
<feature type="compositionally biased region" description="Basic and acidic residues" evidence="8">
    <location>
        <begin position="480"/>
        <end position="492"/>
    </location>
</feature>
<accession>A0A085MIQ4</accession>
<dbReference type="PROSITE" id="PS00108">
    <property type="entry name" value="PROTEIN_KINASE_ST"/>
    <property type="match status" value="1"/>
</dbReference>
<dbReference type="GO" id="GO:0004674">
    <property type="term" value="F:protein serine/threonine kinase activity"/>
    <property type="evidence" value="ECO:0007669"/>
    <property type="project" value="UniProtKB-KW"/>
</dbReference>
<keyword evidence="3" id="KW-0808">Transferase</keyword>
<feature type="binding site" evidence="7">
    <location>
        <position position="71"/>
    </location>
    <ligand>
        <name>ATP</name>
        <dbReference type="ChEBI" id="CHEBI:30616"/>
    </ligand>
</feature>
<feature type="compositionally biased region" description="Basic and acidic residues" evidence="8">
    <location>
        <begin position="453"/>
        <end position="471"/>
    </location>
</feature>
<feature type="region of interest" description="Disordered" evidence="8">
    <location>
        <begin position="432"/>
        <end position="527"/>
    </location>
</feature>
<dbReference type="InterPro" id="IPR011009">
    <property type="entry name" value="Kinase-like_dom_sf"/>
</dbReference>
<protein>
    <recommendedName>
        <fullName evidence="9">Protein kinase domain-containing protein</fullName>
    </recommendedName>
</protein>
<proteinExistence type="inferred from homology"/>
<dbReference type="EMBL" id="KL363190">
    <property type="protein sequence ID" value="KFD57100.1"/>
    <property type="molecule type" value="Genomic_DNA"/>
</dbReference>
<evidence type="ECO:0000313" key="11">
    <source>
        <dbReference type="EMBL" id="KFD69621.1"/>
    </source>
</evidence>
<dbReference type="EMBL" id="KL367494">
    <property type="protein sequence ID" value="KFD69621.1"/>
    <property type="molecule type" value="Genomic_DNA"/>
</dbReference>
<keyword evidence="6 7" id="KW-0067">ATP-binding</keyword>
<evidence type="ECO:0000256" key="1">
    <source>
        <dbReference type="ARBA" id="ARBA00005527"/>
    </source>
</evidence>
<keyword evidence="4 7" id="KW-0547">Nucleotide-binding</keyword>